<dbReference type="InterPro" id="IPR052708">
    <property type="entry name" value="PxpC"/>
</dbReference>
<dbReference type="AlphaFoldDB" id="A0A540X6E4"/>
<dbReference type="PANTHER" id="PTHR43309:SF3">
    <property type="entry name" value="5-OXOPROLINASE SUBUNIT C"/>
    <property type="match status" value="1"/>
</dbReference>
<evidence type="ECO:0000313" key="5">
    <source>
        <dbReference type="EMBL" id="TQF16770.1"/>
    </source>
</evidence>
<evidence type="ECO:0000256" key="2">
    <source>
        <dbReference type="ARBA" id="ARBA00022801"/>
    </source>
</evidence>
<dbReference type="GO" id="GO:0016787">
    <property type="term" value="F:hydrolase activity"/>
    <property type="evidence" value="ECO:0007669"/>
    <property type="project" value="UniProtKB-KW"/>
</dbReference>
<evidence type="ECO:0000256" key="3">
    <source>
        <dbReference type="ARBA" id="ARBA00022840"/>
    </source>
</evidence>
<dbReference type="InterPro" id="IPR029000">
    <property type="entry name" value="Cyclophilin-like_dom_sf"/>
</dbReference>
<dbReference type="SMART" id="SM00797">
    <property type="entry name" value="AHS2"/>
    <property type="match status" value="1"/>
</dbReference>
<dbReference type="OrthoDB" id="9768696at2"/>
<dbReference type="EMBL" id="VIFM01000018">
    <property type="protein sequence ID" value="TQF16770.1"/>
    <property type="molecule type" value="Genomic_DNA"/>
</dbReference>
<accession>A0A540X6E4</accession>
<name>A0A540X6E4_9BACT</name>
<organism evidence="5 6">
    <name type="scientific">Myxococcus llanfairpwllgwyngyllgogerychwyrndrobwllllantysiliogogogochensis</name>
    <dbReference type="NCBI Taxonomy" id="2590453"/>
    <lineage>
        <taxon>Bacteria</taxon>
        <taxon>Pseudomonadati</taxon>
        <taxon>Myxococcota</taxon>
        <taxon>Myxococcia</taxon>
        <taxon>Myxococcales</taxon>
        <taxon>Cystobacterineae</taxon>
        <taxon>Myxococcaceae</taxon>
        <taxon>Myxococcus</taxon>
    </lineage>
</organism>
<gene>
    <name evidence="5" type="ORF">FJV41_06885</name>
</gene>
<keyword evidence="1" id="KW-0547">Nucleotide-binding</keyword>
<dbReference type="Gene3D" id="2.40.100.10">
    <property type="entry name" value="Cyclophilin-like"/>
    <property type="match status" value="1"/>
</dbReference>
<protein>
    <submittedName>
        <fullName evidence="5">Biotin-dependent carboxyltransferase family protein</fullName>
    </submittedName>
</protein>
<dbReference type="GO" id="GO:0016740">
    <property type="term" value="F:transferase activity"/>
    <property type="evidence" value="ECO:0007669"/>
    <property type="project" value="UniProtKB-KW"/>
</dbReference>
<reference evidence="5 6" key="1">
    <citation type="submission" date="2019-06" db="EMBL/GenBank/DDBJ databases">
        <authorList>
            <person name="Livingstone P."/>
            <person name="Whitworth D."/>
        </authorList>
    </citation>
    <scope>NUCLEOTIDE SEQUENCE [LARGE SCALE GENOMIC DNA]</scope>
    <source>
        <strain evidence="5 6">AM401</strain>
    </source>
</reference>
<keyword evidence="2" id="KW-0378">Hydrolase</keyword>
<comment type="caution">
    <text evidence="5">The sequence shown here is derived from an EMBL/GenBank/DDBJ whole genome shotgun (WGS) entry which is preliminary data.</text>
</comment>
<dbReference type="Pfam" id="PF02626">
    <property type="entry name" value="CT_A_B"/>
    <property type="match status" value="1"/>
</dbReference>
<dbReference type="GO" id="GO:0005524">
    <property type="term" value="F:ATP binding"/>
    <property type="evidence" value="ECO:0007669"/>
    <property type="project" value="UniProtKB-KW"/>
</dbReference>
<keyword evidence="6" id="KW-1185">Reference proteome</keyword>
<sequence>MAGWLEIVGMGGPATVQDGGRPGQMHHGVPPGGALVPELLALANRAVGNAWDAAALECLGSLELRARGRPLRVSVDGRSEQVVSDGESLRVPAPEHASIRYVAVDGGLDVQEVLGGRGTLLVARLGGHEGRVLRPGDSLPVGAPRGPSEQVDAEGIWDDTAPIRLMLGPDTESFDALMAASLLGSTFTVSSASDRVGMRLQGPALAHGDEGASTSRPMVRGAIQVTLSGEPIILGPDHPTTGGYPLIATVIRADWGRLGARRPGATVEFHAVNPDEAREAWRQHLRRFRGGARAG</sequence>
<evidence type="ECO:0000259" key="4">
    <source>
        <dbReference type="SMART" id="SM00797"/>
    </source>
</evidence>
<keyword evidence="3" id="KW-0067">ATP-binding</keyword>
<evidence type="ECO:0000256" key="1">
    <source>
        <dbReference type="ARBA" id="ARBA00022741"/>
    </source>
</evidence>
<dbReference type="Proteomes" id="UP000315369">
    <property type="component" value="Unassembled WGS sequence"/>
</dbReference>
<evidence type="ECO:0000313" key="6">
    <source>
        <dbReference type="Proteomes" id="UP000315369"/>
    </source>
</evidence>
<keyword evidence="5" id="KW-0808">Transferase</keyword>
<dbReference type="SUPFAM" id="SSF50891">
    <property type="entry name" value="Cyclophilin-like"/>
    <property type="match status" value="1"/>
</dbReference>
<proteinExistence type="predicted"/>
<dbReference type="InterPro" id="IPR003778">
    <property type="entry name" value="CT_A_B"/>
</dbReference>
<dbReference type="PANTHER" id="PTHR43309">
    <property type="entry name" value="5-OXOPROLINASE SUBUNIT C"/>
    <property type="match status" value="1"/>
</dbReference>
<feature type="domain" description="Carboxyltransferase" evidence="4">
    <location>
        <begin position="26"/>
        <end position="287"/>
    </location>
</feature>